<dbReference type="EMBL" id="KB631850">
    <property type="protein sequence ID" value="ERL86706.1"/>
    <property type="molecule type" value="Genomic_DNA"/>
</dbReference>
<dbReference type="GO" id="GO:0030424">
    <property type="term" value="C:axon"/>
    <property type="evidence" value="ECO:0007669"/>
    <property type="project" value="TreeGrafter"/>
</dbReference>
<dbReference type="PANTHER" id="PTHR31781">
    <property type="entry name" value="UNC80"/>
    <property type="match status" value="1"/>
</dbReference>
<dbReference type="Proteomes" id="UP000030742">
    <property type="component" value="Unassembled WGS sequence"/>
</dbReference>
<organism evidence="3 4">
    <name type="scientific">Dendroctonus ponderosae</name>
    <name type="common">Mountain pine beetle</name>
    <dbReference type="NCBI Taxonomy" id="77166"/>
    <lineage>
        <taxon>Eukaryota</taxon>
        <taxon>Metazoa</taxon>
        <taxon>Ecdysozoa</taxon>
        <taxon>Arthropoda</taxon>
        <taxon>Hexapoda</taxon>
        <taxon>Insecta</taxon>
        <taxon>Pterygota</taxon>
        <taxon>Neoptera</taxon>
        <taxon>Endopterygota</taxon>
        <taxon>Coleoptera</taxon>
        <taxon>Polyphaga</taxon>
        <taxon>Cucujiformia</taxon>
        <taxon>Curculionidae</taxon>
        <taxon>Scolytinae</taxon>
        <taxon>Dendroctonus</taxon>
    </lineage>
</organism>
<dbReference type="PANTHER" id="PTHR31781:SF1">
    <property type="entry name" value="PROTEIN UNC-80 HOMOLOG"/>
    <property type="match status" value="1"/>
</dbReference>
<gene>
    <name evidence="3" type="ORF">D910_04112</name>
</gene>
<reference evidence="3 4" key="1">
    <citation type="journal article" date="2013" name="Genome Biol.">
        <title>Draft genome of the mountain pine beetle, Dendroctonus ponderosae Hopkins, a major forest pest.</title>
        <authorList>
            <person name="Keeling C.I."/>
            <person name="Yuen M.M."/>
            <person name="Liao N.Y."/>
            <person name="Docking T.R."/>
            <person name="Chan S.K."/>
            <person name="Taylor G.A."/>
            <person name="Palmquist D.L."/>
            <person name="Jackman S.D."/>
            <person name="Nguyen A."/>
            <person name="Li M."/>
            <person name="Henderson H."/>
            <person name="Janes J.K."/>
            <person name="Zhao Y."/>
            <person name="Pandoh P."/>
            <person name="Moore R."/>
            <person name="Sperling F.A."/>
            <person name="Huber D.P."/>
            <person name="Birol I."/>
            <person name="Jones S.J."/>
            <person name="Bohlmann J."/>
        </authorList>
    </citation>
    <scope>NUCLEOTIDE SEQUENCE</scope>
</reference>
<evidence type="ECO:0000259" key="2">
    <source>
        <dbReference type="Pfam" id="PF20262"/>
    </source>
</evidence>
<accession>U4U7W9</accession>
<evidence type="ECO:0000256" key="1">
    <source>
        <dbReference type="SAM" id="MobiDB-lite"/>
    </source>
</evidence>
<dbReference type="GO" id="GO:0005261">
    <property type="term" value="F:monoatomic cation channel activity"/>
    <property type="evidence" value="ECO:0007669"/>
    <property type="project" value="TreeGrafter"/>
</dbReference>
<sequence>MFKDLKQILRKEQCDASILLTANVPSAKKIIVHGPQDPDACGIPSQFPVQEDTQFCQILHEALDFFGIEDEKQDEYFLVDYKTLSLVEDQIRNPSAYVRDYYFFKRSQYPQLELVHMEPDKAFHALQKQELVHKFVESGKVLLTWAILKNVDMVVQRVVFLHEELMKLPSFPRKALESDLDLYKGGSLGKELLGLDVLHKFMWVRLIARMFEAMAGNFAYSGDIHLFVNVLNGALILHSEDSCILRYVMATYINAAFHFKNIFSTNGYLLIMPTLLKIYSNHQTNKLVTTTIEYAVKEFYTMNRKPFILQMFGSVSAMLDTDEEGTLETPSPDPLNIAELVKEPVRAIDFCYHDEDNDVTVLDCISMCVMVVSYSAESCRGYQMLVILEAILPYYVDKIQDSVYIANSIKRFKKNEKDIINQLAIAIRCLIENCAELTNQRNYKGPYSPGFDFEDDSHSKFMSEHSRAKSMYEHDTEDSEMLRAEYRRPRDVLLSLVGEFVLKVNERIAEILRKEGDGKVIEILDCRSHVRNTDWDAAAGLLKGIYNTLLKYPYIINWHQIKQLINVCQSLIVSEVCSEGVSGATAALLSQPPPPSFCSMVVRLIALQVQDGQDFCGLEHIVGGTVVSTQERIESMIINLIMPLCLRVGSGRKDVPRIKPSDVSFAISFVLCAICPPAQQTSTPKPSSDAKSGNSQTFFGTRETKSLERIKDSLYQVGFLALKMITGQSSNIRIRTERASNNQKQNSQYWITATNEQRGLVDGAGQSNETAEGRTF</sequence>
<feature type="region of interest" description="Disordered" evidence="1">
    <location>
        <begin position="679"/>
        <end position="698"/>
    </location>
</feature>
<dbReference type="AlphaFoldDB" id="U4U7W9"/>
<dbReference type="GO" id="GO:0034703">
    <property type="term" value="C:cation channel complex"/>
    <property type="evidence" value="ECO:0007669"/>
    <property type="project" value="TreeGrafter"/>
</dbReference>
<protein>
    <recommendedName>
        <fullName evidence="2">Protein UNC80 C-terminal domain-containing protein</fullName>
    </recommendedName>
</protein>
<name>U4U7W9_DENPD</name>
<feature type="domain" description="Protein UNC80 C-terminal" evidence="2">
    <location>
        <begin position="1"/>
        <end position="531"/>
    </location>
</feature>
<dbReference type="InterPro" id="IPR046460">
    <property type="entry name" value="UNC80_C"/>
</dbReference>
<evidence type="ECO:0000313" key="3">
    <source>
        <dbReference type="EMBL" id="ERL86706.1"/>
    </source>
</evidence>
<dbReference type="Pfam" id="PF20262">
    <property type="entry name" value="UNC80_C"/>
    <property type="match status" value="1"/>
</dbReference>
<dbReference type="STRING" id="77166.U4U7W9"/>
<evidence type="ECO:0000313" key="4">
    <source>
        <dbReference type="Proteomes" id="UP000030742"/>
    </source>
</evidence>
<dbReference type="GO" id="GO:0055080">
    <property type="term" value="P:monoatomic cation homeostasis"/>
    <property type="evidence" value="ECO:0007669"/>
    <property type="project" value="TreeGrafter"/>
</dbReference>
<proteinExistence type="predicted"/>
<dbReference type="OrthoDB" id="5584001at2759"/>